<proteinExistence type="evidence at transcript level"/>
<feature type="compositionally biased region" description="Acidic residues" evidence="1">
    <location>
        <begin position="132"/>
        <end position="146"/>
    </location>
</feature>
<dbReference type="SUPFAM" id="SSF57625">
    <property type="entry name" value="Invertebrate chitin-binding proteins"/>
    <property type="match status" value="1"/>
</dbReference>
<dbReference type="AlphaFoldDB" id="F0J9X3"/>
<dbReference type="InterPro" id="IPR002557">
    <property type="entry name" value="Chitin-bd_dom"/>
</dbReference>
<feature type="domain" description="Chitin-binding type-2" evidence="2">
    <location>
        <begin position="52"/>
        <end position="113"/>
    </location>
</feature>
<dbReference type="PROSITE" id="PS50940">
    <property type="entry name" value="CHIT_BIND_II"/>
    <property type="match status" value="1"/>
</dbReference>
<dbReference type="GO" id="GO:0005576">
    <property type="term" value="C:extracellular region"/>
    <property type="evidence" value="ECO:0007669"/>
    <property type="project" value="InterPro"/>
</dbReference>
<dbReference type="GO" id="GO:0008061">
    <property type="term" value="F:chitin binding"/>
    <property type="evidence" value="ECO:0007669"/>
    <property type="project" value="InterPro"/>
</dbReference>
<evidence type="ECO:0000259" key="2">
    <source>
        <dbReference type="PROSITE" id="PS50940"/>
    </source>
</evidence>
<dbReference type="Gene3D" id="2.170.140.10">
    <property type="entry name" value="Chitin binding domain"/>
    <property type="match status" value="1"/>
</dbReference>
<evidence type="ECO:0000256" key="1">
    <source>
        <dbReference type="SAM" id="MobiDB-lite"/>
    </source>
</evidence>
<name>F0J9X3_AMBVA</name>
<sequence length="195" mass="19703">MVNSVVNRAVKRMGMKMVWVVAVVMVVVVVPSVVAKKAKKDPASYGQPPAASADCDGVAVGMGGATKVADPDDCTKYSLCLATFGFKLDCPEGKHFSVADGFCTSPEKAGCDPAFATAAPAVEDAPAPAAEDAAEEASGDDAEEAAADAPEAKEEATASPDSAEQAEQPANEPAGDGEQDAQDAQQPADNAADEA</sequence>
<dbReference type="InterPro" id="IPR036508">
    <property type="entry name" value="Chitin-bd_dom_sf"/>
</dbReference>
<evidence type="ECO:0000313" key="3">
    <source>
        <dbReference type="EMBL" id="DAA34644.1"/>
    </source>
</evidence>
<feature type="compositionally biased region" description="Low complexity" evidence="1">
    <location>
        <begin position="182"/>
        <end position="195"/>
    </location>
</feature>
<accession>F0J9X3</accession>
<feature type="compositionally biased region" description="Low complexity" evidence="1">
    <location>
        <begin position="163"/>
        <end position="174"/>
    </location>
</feature>
<dbReference type="SMART" id="SM00494">
    <property type="entry name" value="ChtBD2"/>
    <property type="match status" value="1"/>
</dbReference>
<reference evidence="3" key="1">
    <citation type="journal article" date="2011" name="BMC Genomics">
        <title>A further insight into the sialome of the tropical bont tick, Amblyomma variegatum.</title>
        <authorList>
            <person name="Ribeiro J.M."/>
            <person name="Anderson J.M."/>
            <person name="Manoukis N.C."/>
            <person name="Meng Z."/>
            <person name="Francishetti I.M."/>
        </authorList>
    </citation>
    <scope>NUCLEOTIDE SEQUENCE</scope>
    <source>
        <strain evidence="3">Amb_var-162</strain>
        <tissue evidence="3">Salivary gland</tissue>
    </source>
</reference>
<dbReference type="EMBL" id="BK007674">
    <property type="protein sequence ID" value="DAA34644.1"/>
    <property type="molecule type" value="mRNA"/>
</dbReference>
<protein>
    <submittedName>
        <fullName evidence="3">Mucin peritrophin salivary protein</fullName>
    </submittedName>
</protein>
<dbReference type="Pfam" id="PF01607">
    <property type="entry name" value="CBM_14"/>
    <property type="match status" value="1"/>
</dbReference>
<feature type="compositionally biased region" description="Low complexity" evidence="1">
    <location>
        <begin position="122"/>
        <end position="131"/>
    </location>
</feature>
<organism evidence="3">
    <name type="scientific">Amblyomma variegatum</name>
    <name type="common">Tropical bont tick</name>
    <dbReference type="NCBI Taxonomy" id="34610"/>
    <lineage>
        <taxon>Eukaryota</taxon>
        <taxon>Metazoa</taxon>
        <taxon>Ecdysozoa</taxon>
        <taxon>Arthropoda</taxon>
        <taxon>Chelicerata</taxon>
        <taxon>Arachnida</taxon>
        <taxon>Acari</taxon>
        <taxon>Parasitiformes</taxon>
        <taxon>Ixodida</taxon>
        <taxon>Ixodoidea</taxon>
        <taxon>Ixodidae</taxon>
        <taxon>Amblyomminae</taxon>
        <taxon>Amblyomma</taxon>
    </lineage>
</organism>
<feature type="region of interest" description="Disordered" evidence="1">
    <location>
        <begin position="122"/>
        <end position="195"/>
    </location>
</feature>